<dbReference type="SUPFAM" id="SSF47384">
    <property type="entry name" value="Homodimeric domain of signal transducing histidine kinase"/>
    <property type="match status" value="1"/>
</dbReference>
<keyword evidence="13" id="KW-1185">Reference proteome</keyword>
<evidence type="ECO:0000256" key="8">
    <source>
        <dbReference type="ARBA" id="ARBA00023012"/>
    </source>
</evidence>
<evidence type="ECO:0000313" key="12">
    <source>
        <dbReference type="EMBL" id="ETX14937.1"/>
    </source>
</evidence>
<dbReference type="RefSeq" id="WP_037261052.1">
    <property type="nucleotide sequence ID" value="NZ_JALZ01000007.1"/>
</dbReference>
<dbReference type="Pfam" id="PF00512">
    <property type="entry name" value="HisKA"/>
    <property type="match status" value="1"/>
</dbReference>
<keyword evidence="6" id="KW-0418">Kinase</keyword>
<dbReference type="InterPro" id="IPR003661">
    <property type="entry name" value="HisK_dim/P_dom"/>
</dbReference>
<comment type="catalytic activity">
    <reaction evidence="1">
        <text>ATP + protein L-histidine = ADP + protein N-phospho-L-histidine.</text>
        <dbReference type="EC" id="2.7.13.3"/>
    </reaction>
</comment>
<gene>
    <name evidence="12" type="ORF">OCH239_19260</name>
</gene>
<evidence type="ECO:0000256" key="7">
    <source>
        <dbReference type="ARBA" id="ARBA00022840"/>
    </source>
</evidence>
<dbReference type="Gene3D" id="3.30.565.10">
    <property type="entry name" value="Histidine kinase-like ATPase, C-terminal domain"/>
    <property type="match status" value="1"/>
</dbReference>
<dbReference type="SMART" id="SM00387">
    <property type="entry name" value="HATPase_c"/>
    <property type="match status" value="1"/>
</dbReference>
<keyword evidence="8" id="KW-0902">Two-component regulatory system</keyword>
<dbReference type="SUPFAM" id="SSF55874">
    <property type="entry name" value="ATPase domain of HSP90 chaperone/DNA topoisomerase II/histidine kinase"/>
    <property type="match status" value="1"/>
</dbReference>
<dbReference type="EMBL" id="JALZ01000007">
    <property type="protein sequence ID" value="ETX14937.1"/>
    <property type="molecule type" value="Genomic_DNA"/>
</dbReference>
<feature type="transmembrane region" description="Helical" evidence="10">
    <location>
        <begin position="154"/>
        <end position="177"/>
    </location>
</feature>
<proteinExistence type="predicted"/>
<dbReference type="GO" id="GO:0000155">
    <property type="term" value="F:phosphorelay sensor kinase activity"/>
    <property type="evidence" value="ECO:0007669"/>
    <property type="project" value="InterPro"/>
</dbReference>
<dbReference type="InterPro" id="IPR003594">
    <property type="entry name" value="HATPase_dom"/>
</dbReference>
<keyword evidence="10" id="KW-0812">Transmembrane</keyword>
<feature type="transmembrane region" description="Helical" evidence="10">
    <location>
        <begin position="9"/>
        <end position="30"/>
    </location>
</feature>
<evidence type="ECO:0000259" key="11">
    <source>
        <dbReference type="PROSITE" id="PS50109"/>
    </source>
</evidence>
<dbReference type="Gene3D" id="6.10.340.10">
    <property type="match status" value="1"/>
</dbReference>
<evidence type="ECO:0000256" key="9">
    <source>
        <dbReference type="SAM" id="Coils"/>
    </source>
</evidence>
<keyword evidence="4" id="KW-0808">Transferase</keyword>
<dbReference type="PANTHER" id="PTHR43065">
    <property type="entry name" value="SENSOR HISTIDINE KINASE"/>
    <property type="match status" value="1"/>
</dbReference>
<dbReference type="Pfam" id="PF02518">
    <property type="entry name" value="HATPase_c"/>
    <property type="match status" value="1"/>
</dbReference>
<evidence type="ECO:0000256" key="4">
    <source>
        <dbReference type="ARBA" id="ARBA00022679"/>
    </source>
</evidence>
<keyword evidence="5" id="KW-0547">Nucleotide-binding</keyword>
<dbReference type="Proteomes" id="UP000022447">
    <property type="component" value="Unassembled WGS sequence"/>
</dbReference>
<reference evidence="12 13" key="1">
    <citation type="submission" date="2014-01" db="EMBL/GenBank/DDBJ databases">
        <title>Roseivivax halodurans JCM 10272 Genome Sequencing.</title>
        <authorList>
            <person name="Lai Q."/>
            <person name="Li G."/>
            <person name="Shao Z."/>
        </authorList>
    </citation>
    <scope>NUCLEOTIDE SEQUENCE [LARGE SCALE GENOMIC DNA]</scope>
    <source>
        <strain evidence="12 13">JCM 10272</strain>
    </source>
</reference>
<evidence type="ECO:0000313" key="13">
    <source>
        <dbReference type="Proteomes" id="UP000022447"/>
    </source>
</evidence>
<keyword evidence="10" id="KW-0472">Membrane</keyword>
<dbReference type="SMART" id="SM00388">
    <property type="entry name" value="HisKA"/>
    <property type="match status" value="1"/>
</dbReference>
<dbReference type="InterPro" id="IPR036890">
    <property type="entry name" value="HATPase_C_sf"/>
</dbReference>
<keyword evidence="3" id="KW-0597">Phosphoprotein</keyword>
<evidence type="ECO:0000256" key="5">
    <source>
        <dbReference type="ARBA" id="ARBA00022741"/>
    </source>
</evidence>
<protein>
    <recommendedName>
        <fullName evidence="2">histidine kinase</fullName>
        <ecNumber evidence="2">2.7.13.3</ecNumber>
    </recommendedName>
</protein>
<dbReference type="AlphaFoldDB" id="X7EGA8"/>
<feature type="domain" description="Histidine kinase" evidence="11">
    <location>
        <begin position="248"/>
        <end position="458"/>
    </location>
</feature>
<dbReference type="eggNOG" id="COG4191">
    <property type="taxonomic scope" value="Bacteria"/>
</dbReference>
<dbReference type="InterPro" id="IPR036097">
    <property type="entry name" value="HisK_dim/P_sf"/>
</dbReference>
<dbReference type="PATRIC" id="fig|1449350.3.peg.1755"/>
<name>X7EGA8_9RHOB</name>
<dbReference type="Gene3D" id="1.10.287.130">
    <property type="match status" value="1"/>
</dbReference>
<accession>X7EGA8</accession>
<keyword evidence="7" id="KW-0067">ATP-binding</keyword>
<dbReference type="PRINTS" id="PR00344">
    <property type="entry name" value="BCTRLSENSOR"/>
</dbReference>
<dbReference type="STRING" id="1449350.OCH239_19260"/>
<keyword evidence="10" id="KW-1133">Transmembrane helix</keyword>
<sequence length="460" mass="49859">MINSLSGRFLILTTIFVMLAEVLIFVPSVARFRESYLETRLERAQIASLAALASDTIDPSLEEELLLNAGVYNVVLRRDEARQLMLASPIPGEISATYDLRNASAMTLIRDALMRLVTSEQQLVRVIGSPSREAGLQIEVTMDTGDLRTAMIEYGLRILGLSAVISVLTACLLFLAVRRLLVKPIKSVVSHMQNYAAAPEDARRIIQPTATVRELREAEDALQKMQTDLTQALRQKERLAQLGGAVARVSHDLRNILTSAQLFTDRIETSEDPVVKRLAPKLINSLTRAVSLCESTLAFGRAEEPAPVLSHVNLAEVVDDVLEAEHLAIGDADISLAADIPPNLMLRADPEQLHRILSNLVKNARQAILGSGVAGEITVSARSEDLGWLIKVSDTGPGLPAKARDNLFKAFQGGARKGGSGLGLAIVQELVRGHGGTLDLAHSGPEGTVFVIRLPMGEWS</sequence>
<dbReference type="GO" id="GO:0005524">
    <property type="term" value="F:ATP binding"/>
    <property type="evidence" value="ECO:0007669"/>
    <property type="project" value="UniProtKB-KW"/>
</dbReference>
<comment type="caution">
    <text evidence="12">The sequence shown here is derived from an EMBL/GenBank/DDBJ whole genome shotgun (WGS) entry which is preliminary data.</text>
</comment>
<evidence type="ECO:0000256" key="3">
    <source>
        <dbReference type="ARBA" id="ARBA00022553"/>
    </source>
</evidence>
<dbReference type="InterPro" id="IPR005467">
    <property type="entry name" value="His_kinase_dom"/>
</dbReference>
<keyword evidence="9" id="KW-0175">Coiled coil</keyword>
<evidence type="ECO:0000256" key="1">
    <source>
        <dbReference type="ARBA" id="ARBA00000085"/>
    </source>
</evidence>
<feature type="coiled-coil region" evidence="9">
    <location>
        <begin position="215"/>
        <end position="242"/>
    </location>
</feature>
<evidence type="ECO:0000256" key="2">
    <source>
        <dbReference type="ARBA" id="ARBA00012438"/>
    </source>
</evidence>
<dbReference type="InterPro" id="IPR004358">
    <property type="entry name" value="Sig_transdc_His_kin-like_C"/>
</dbReference>
<organism evidence="12 13">
    <name type="scientific">Roseivivax halodurans JCM 10272</name>
    <dbReference type="NCBI Taxonomy" id="1449350"/>
    <lineage>
        <taxon>Bacteria</taxon>
        <taxon>Pseudomonadati</taxon>
        <taxon>Pseudomonadota</taxon>
        <taxon>Alphaproteobacteria</taxon>
        <taxon>Rhodobacterales</taxon>
        <taxon>Roseobacteraceae</taxon>
        <taxon>Roseivivax</taxon>
    </lineage>
</organism>
<evidence type="ECO:0000256" key="6">
    <source>
        <dbReference type="ARBA" id="ARBA00022777"/>
    </source>
</evidence>
<dbReference type="PANTHER" id="PTHR43065:SF10">
    <property type="entry name" value="PEROXIDE STRESS-ACTIVATED HISTIDINE KINASE MAK3"/>
    <property type="match status" value="1"/>
</dbReference>
<evidence type="ECO:0000256" key="10">
    <source>
        <dbReference type="SAM" id="Phobius"/>
    </source>
</evidence>
<dbReference type="OrthoDB" id="9784218at2"/>
<dbReference type="PROSITE" id="PS50109">
    <property type="entry name" value="HIS_KIN"/>
    <property type="match status" value="1"/>
</dbReference>
<dbReference type="CDD" id="cd00075">
    <property type="entry name" value="HATPase"/>
    <property type="match status" value="1"/>
</dbReference>
<dbReference type="EC" id="2.7.13.3" evidence="2"/>